<dbReference type="InterPro" id="IPR011045">
    <property type="entry name" value="N2O_reductase_N"/>
</dbReference>
<evidence type="ECO:0000256" key="1">
    <source>
        <dbReference type="ARBA" id="ARBA00022729"/>
    </source>
</evidence>
<keyword evidence="5" id="KW-1185">Reference proteome</keyword>
<comment type="caution">
    <text evidence="4">The sequence shown here is derived from an EMBL/GenBank/DDBJ whole genome shotgun (WGS) entry which is preliminary data.</text>
</comment>
<dbReference type="Gene3D" id="3.30.457.10">
    <property type="entry name" value="Copper amine oxidase-like, N-terminal domain"/>
    <property type="match status" value="1"/>
</dbReference>
<dbReference type="RefSeq" id="WP_119339815.1">
    <property type="nucleotide sequence ID" value="NZ_QWKY01000006.1"/>
</dbReference>
<name>A0ABX9MSK3_9DEIN</name>
<proteinExistence type="predicted"/>
<dbReference type="EMBL" id="QWKY01000006">
    <property type="protein sequence ID" value="RIH80436.1"/>
    <property type="molecule type" value="Genomic_DNA"/>
</dbReference>
<dbReference type="InterPro" id="IPR015943">
    <property type="entry name" value="WD40/YVTN_repeat-like_dom_sf"/>
</dbReference>
<dbReference type="SUPFAM" id="SSF55383">
    <property type="entry name" value="Copper amine oxidase, domain N"/>
    <property type="match status" value="1"/>
</dbReference>
<feature type="domain" description="YNCE-like beta-propeller" evidence="3">
    <location>
        <begin position="235"/>
        <end position="358"/>
    </location>
</feature>
<protein>
    <submittedName>
        <fullName evidence="4">PE-PGRS family protein PE PGRS18</fullName>
    </submittedName>
</protein>
<gene>
    <name evidence="4" type="ORF">Mhypo_00563</name>
</gene>
<dbReference type="NCBIfam" id="TIGR02276">
    <property type="entry name" value="beta_rpt_yvtn"/>
    <property type="match status" value="6"/>
</dbReference>
<dbReference type="PANTHER" id="PTHR47197">
    <property type="entry name" value="PROTEIN NIRF"/>
    <property type="match status" value="1"/>
</dbReference>
<keyword evidence="1" id="KW-0732">Signal</keyword>
<evidence type="ECO:0000259" key="2">
    <source>
        <dbReference type="Pfam" id="PF07833"/>
    </source>
</evidence>
<dbReference type="InterPro" id="IPR051200">
    <property type="entry name" value="Host-pathogen_enzymatic-act"/>
</dbReference>
<accession>A0ABX9MSK3</accession>
<dbReference type="Proteomes" id="UP000265443">
    <property type="component" value="Unassembled WGS sequence"/>
</dbReference>
<organism evidence="4 5">
    <name type="scientific">Meiothermus hypogaeus</name>
    <dbReference type="NCBI Taxonomy" id="884155"/>
    <lineage>
        <taxon>Bacteria</taxon>
        <taxon>Thermotogati</taxon>
        <taxon>Deinococcota</taxon>
        <taxon>Deinococci</taxon>
        <taxon>Thermales</taxon>
        <taxon>Thermaceae</taxon>
        <taxon>Meiothermus</taxon>
    </lineage>
</organism>
<feature type="domain" description="Copper amine oxidase-like N-terminal" evidence="2">
    <location>
        <begin position="31"/>
        <end position="121"/>
    </location>
</feature>
<dbReference type="Pfam" id="PF07833">
    <property type="entry name" value="Cu_amine_oxidN1"/>
    <property type="match status" value="1"/>
</dbReference>
<reference evidence="4 5" key="1">
    <citation type="submission" date="2018-08" db="EMBL/GenBank/DDBJ databases">
        <title>Meiothermus hypogaeus DSM 23238 genome sequencing project.</title>
        <authorList>
            <person name="Da Costa M.S."/>
            <person name="Albuquerque L."/>
            <person name="Raposo P."/>
            <person name="Froufe H.J.C."/>
            <person name="Barroso C.S."/>
            <person name="Egas C."/>
        </authorList>
    </citation>
    <scope>NUCLEOTIDE SEQUENCE [LARGE SCALE GENOMIC DNA]</scope>
    <source>
        <strain evidence="4 5">DSM 23238</strain>
    </source>
</reference>
<sequence>MGAGLALGTATEGSKGVQVYLDSLPLSGTRVDQGVTLVPVRALAQASGAGLQWDASRKAATLTRGPDRLVLQAGSKRALLNGSPLELKTPAQAGKDGLLVPAQAVAGFLGLQAYWIPEQRALALLSGIPKVYVANEYSDSVSVINARTNRKIKDIRLEGPGAAGHGRAGDGEDHKDAKVIPHNIQVSPDGRYVYTANAGTNSLGVIDAYTDTPVAEIRVGEHPAHVVVSRDNRTAFVTNGGEGTVSVVDLRARKVRATIPVGKSPHGLRISPDGREVYVANTQSDSVTVIDVASLRAVAEVAVLSKPAQVGFTPDGRYVYASNAHLGEDVQGHVSVIDTATRQVVGNVAVGKTPIQVYVTPDGRFVYVANTGSNDVSVIETASGSVVKTIPAGKAAHGVVISPDGRFVYVSNTEAGTVTVIEVARQAVVATVPAAYGANGISYRAGR</sequence>
<dbReference type="Pfam" id="PF21783">
    <property type="entry name" value="YNCE"/>
    <property type="match status" value="1"/>
</dbReference>
<dbReference type="InterPro" id="IPR012854">
    <property type="entry name" value="Cu_amine_oxidase-like_N"/>
</dbReference>
<dbReference type="InterPro" id="IPR011964">
    <property type="entry name" value="YVTN_b-propeller_repeat"/>
</dbReference>
<evidence type="ECO:0000313" key="5">
    <source>
        <dbReference type="Proteomes" id="UP000265443"/>
    </source>
</evidence>
<dbReference type="InterPro" id="IPR048433">
    <property type="entry name" value="YNCE-like_beta-prop"/>
</dbReference>
<dbReference type="Gene3D" id="2.130.10.10">
    <property type="entry name" value="YVTN repeat-like/Quinoprotein amine dehydrogenase"/>
    <property type="match status" value="2"/>
</dbReference>
<evidence type="ECO:0000259" key="3">
    <source>
        <dbReference type="Pfam" id="PF21783"/>
    </source>
</evidence>
<dbReference type="InterPro" id="IPR036582">
    <property type="entry name" value="Mao_N_sf"/>
</dbReference>
<evidence type="ECO:0000313" key="4">
    <source>
        <dbReference type="EMBL" id="RIH80436.1"/>
    </source>
</evidence>
<dbReference type="PANTHER" id="PTHR47197:SF3">
    <property type="entry name" value="DIHYDRO-HEME D1 DEHYDROGENASE"/>
    <property type="match status" value="1"/>
</dbReference>
<dbReference type="SUPFAM" id="SSF50974">
    <property type="entry name" value="Nitrous oxide reductase, N-terminal domain"/>
    <property type="match status" value="1"/>
</dbReference>